<feature type="binding site" evidence="9">
    <location>
        <begin position="132"/>
        <end position="134"/>
    </location>
    <ligand>
        <name>2-[(2R,5Z)-2-carboxy-4-methylthiazol-5(2H)-ylidene]ethyl phosphate</name>
        <dbReference type="ChEBI" id="CHEBI:62899"/>
    </ligand>
</feature>
<feature type="binding site" evidence="9">
    <location>
        <begin position="185"/>
        <end position="186"/>
    </location>
    <ligand>
        <name>2-[(2R,5Z)-2-carboxy-4-methylthiazol-5(2H)-ylidene]ethyl phosphate</name>
        <dbReference type="ChEBI" id="CHEBI:62899"/>
    </ligand>
</feature>
<keyword evidence="5 9" id="KW-0784">Thiamine biosynthesis</keyword>
<evidence type="ECO:0000256" key="11">
    <source>
        <dbReference type="RuleBase" id="RU004253"/>
    </source>
</evidence>
<feature type="binding site" evidence="9">
    <location>
        <position position="165"/>
    </location>
    <ligand>
        <name>2-[(2R,5Z)-2-carboxy-4-methylthiazol-5(2H)-ylidene]ethyl phosphate</name>
        <dbReference type="ChEBI" id="CHEBI:62899"/>
    </ligand>
</feature>
<dbReference type="EMBL" id="JABBVZ010000097">
    <property type="protein sequence ID" value="NMP24287.1"/>
    <property type="molecule type" value="Genomic_DNA"/>
</dbReference>
<keyword evidence="4 9" id="KW-0460">Magnesium</keyword>
<evidence type="ECO:0000256" key="4">
    <source>
        <dbReference type="ARBA" id="ARBA00022842"/>
    </source>
</evidence>
<dbReference type="GO" id="GO:0009229">
    <property type="term" value="P:thiamine diphosphate biosynthetic process"/>
    <property type="evidence" value="ECO:0007669"/>
    <property type="project" value="UniProtKB-UniRule"/>
</dbReference>
<dbReference type="NCBIfam" id="TIGR00693">
    <property type="entry name" value="thiE"/>
    <property type="match status" value="1"/>
</dbReference>
<comment type="catalytic activity">
    <reaction evidence="6 9 10">
        <text>4-methyl-5-(2-phosphooxyethyl)-thiazole + 4-amino-2-methyl-5-(diphosphooxymethyl)pyrimidine + H(+) = thiamine phosphate + diphosphate</text>
        <dbReference type="Rhea" id="RHEA:22328"/>
        <dbReference type="ChEBI" id="CHEBI:15378"/>
        <dbReference type="ChEBI" id="CHEBI:33019"/>
        <dbReference type="ChEBI" id="CHEBI:37575"/>
        <dbReference type="ChEBI" id="CHEBI:57841"/>
        <dbReference type="ChEBI" id="CHEBI:58296"/>
        <dbReference type="EC" id="2.5.1.3"/>
    </reaction>
</comment>
<comment type="caution">
    <text evidence="13">The sequence shown here is derived from an EMBL/GenBank/DDBJ whole genome shotgun (WGS) entry which is preliminary data.</text>
</comment>
<dbReference type="InterPro" id="IPR036206">
    <property type="entry name" value="ThiamineP_synth_sf"/>
</dbReference>
<evidence type="ECO:0000256" key="1">
    <source>
        <dbReference type="ARBA" id="ARBA00005165"/>
    </source>
</evidence>
<evidence type="ECO:0000256" key="7">
    <source>
        <dbReference type="ARBA" id="ARBA00047851"/>
    </source>
</evidence>
<comment type="pathway">
    <text evidence="1 9 11">Cofactor biosynthesis; thiamine diphosphate biosynthesis; thiamine phosphate from 4-amino-2-methyl-5-diphosphomethylpyrimidine and 4-methyl-5-(2-phosphoethyl)-thiazole: step 1/1.</text>
</comment>
<keyword evidence="2 9" id="KW-0808">Transferase</keyword>
<feature type="binding site" evidence="9">
    <location>
        <begin position="36"/>
        <end position="40"/>
    </location>
    <ligand>
        <name>4-amino-2-methyl-5-(diphosphooxymethyl)pyrimidine</name>
        <dbReference type="ChEBI" id="CHEBI:57841"/>
    </ligand>
</feature>
<dbReference type="Gene3D" id="3.20.20.70">
    <property type="entry name" value="Aldolase class I"/>
    <property type="match status" value="1"/>
</dbReference>
<dbReference type="GO" id="GO:0000287">
    <property type="term" value="F:magnesium ion binding"/>
    <property type="evidence" value="ECO:0007669"/>
    <property type="project" value="UniProtKB-UniRule"/>
</dbReference>
<organism evidence="13 14">
    <name type="scientific">Sulfobacillus harzensis</name>
    <dbReference type="NCBI Taxonomy" id="2729629"/>
    <lineage>
        <taxon>Bacteria</taxon>
        <taxon>Bacillati</taxon>
        <taxon>Bacillota</taxon>
        <taxon>Clostridia</taxon>
        <taxon>Eubacteriales</taxon>
        <taxon>Clostridiales Family XVII. Incertae Sedis</taxon>
        <taxon>Sulfobacillus</taxon>
    </lineage>
</organism>
<dbReference type="HAMAP" id="MF_00097">
    <property type="entry name" value="TMP_synthase"/>
    <property type="match status" value="1"/>
</dbReference>
<evidence type="ECO:0000256" key="8">
    <source>
        <dbReference type="ARBA" id="ARBA00047883"/>
    </source>
</evidence>
<evidence type="ECO:0000256" key="6">
    <source>
        <dbReference type="ARBA" id="ARBA00047334"/>
    </source>
</evidence>
<evidence type="ECO:0000256" key="10">
    <source>
        <dbReference type="RuleBase" id="RU003826"/>
    </source>
</evidence>
<dbReference type="EC" id="2.5.1.3" evidence="9"/>
<evidence type="ECO:0000313" key="14">
    <source>
        <dbReference type="Proteomes" id="UP000533476"/>
    </source>
</evidence>
<dbReference type="Proteomes" id="UP000533476">
    <property type="component" value="Unassembled WGS sequence"/>
</dbReference>
<feature type="binding site" evidence="9">
    <location>
        <position position="106"/>
    </location>
    <ligand>
        <name>4-amino-2-methyl-5-(diphosphooxymethyl)pyrimidine</name>
        <dbReference type="ChEBI" id="CHEBI:57841"/>
    </ligand>
</feature>
<sequence length="206" mass="21912">MADWTLHVLIDPKQVPLDGVDNLCRALRDGGATVAQLRGKHSDGGELIRYGEAFRRATRDTGILFIVNDRVDIAMAVQADGVHVGQDDIPVEVVRRLAPNLIVGLSVGSEAELRVAERARPDYIGMGPVYPTPSKDDAGEALNVDGFRRLCLRAKRLAPVVAIGGIQPDNAKPVWESGADGIAVISAVMGAPDKRAACFALLASRG</sequence>
<feature type="binding site" evidence="9">
    <location>
        <position position="135"/>
    </location>
    <ligand>
        <name>4-amino-2-methyl-5-(diphosphooxymethyl)pyrimidine</name>
        <dbReference type="ChEBI" id="CHEBI:57841"/>
    </ligand>
</feature>
<dbReference type="Pfam" id="PF02581">
    <property type="entry name" value="TMP-TENI"/>
    <property type="match status" value="1"/>
</dbReference>
<dbReference type="CDD" id="cd00564">
    <property type="entry name" value="TMP_TenI"/>
    <property type="match status" value="1"/>
</dbReference>
<dbReference type="UniPathway" id="UPA00060">
    <property type="reaction ID" value="UER00141"/>
</dbReference>
<comment type="function">
    <text evidence="9">Condenses 4-methyl-5-(beta-hydroxyethyl)thiazole monophosphate (THZ-P) and 2-methyl-4-amino-5-hydroxymethyl pyrimidine pyrophosphate (HMP-PP) to form thiamine monophosphate (TMP).</text>
</comment>
<evidence type="ECO:0000313" key="13">
    <source>
        <dbReference type="EMBL" id="NMP24287.1"/>
    </source>
</evidence>
<feature type="domain" description="Thiamine phosphate synthase/TenI" evidence="12">
    <location>
        <begin position="21"/>
        <end position="188"/>
    </location>
</feature>
<keyword evidence="14" id="KW-1185">Reference proteome</keyword>
<dbReference type="RefSeq" id="WP_169102274.1">
    <property type="nucleotide sequence ID" value="NZ_JABBVZ010000097.1"/>
</dbReference>
<dbReference type="GO" id="GO:0009228">
    <property type="term" value="P:thiamine biosynthetic process"/>
    <property type="evidence" value="ECO:0007669"/>
    <property type="project" value="UniProtKB-KW"/>
</dbReference>
<comment type="similarity">
    <text evidence="9 10">Belongs to the thiamine-phosphate synthase family.</text>
</comment>
<evidence type="ECO:0000256" key="5">
    <source>
        <dbReference type="ARBA" id="ARBA00022977"/>
    </source>
</evidence>
<feature type="binding site" evidence="9">
    <location>
        <position position="88"/>
    </location>
    <ligand>
        <name>Mg(2+)</name>
        <dbReference type="ChEBI" id="CHEBI:18420"/>
    </ligand>
</feature>
<evidence type="ECO:0000259" key="12">
    <source>
        <dbReference type="Pfam" id="PF02581"/>
    </source>
</evidence>
<evidence type="ECO:0000256" key="3">
    <source>
        <dbReference type="ARBA" id="ARBA00022723"/>
    </source>
</evidence>
<protein>
    <recommendedName>
        <fullName evidence="9">Thiamine-phosphate synthase</fullName>
        <shortName evidence="9">TP synthase</shortName>
        <shortName evidence="9">TPS</shortName>
        <ecNumber evidence="9">2.5.1.3</ecNumber>
    </recommendedName>
    <alternativeName>
        <fullName evidence="9">Thiamine-phosphate pyrophosphorylase</fullName>
        <shortName evidence="9">TMP pyrophosphorylase</shortName>
        <shortName evidence="9">TMP-PPase</shortName>
    </alternativeName>
</protein>
<feature type="binding site" evidence="9">
    <location>
        <position position="69"/>
    </location>
    <ligand>
        <name>Mg(2+)</name>
        <dbReference type="ChEBI" id="CHEBI:18420"/>
    </ligand>
</feature>
<dbReference type="AlphaFoldDB" id="A0A7Y0Q460"/>
<dbReference type="PANTHER" id="PTHR20857">
    <property type="entry name" value="THIAMINE-PHOSPHATE PYROPHOSPHORYLASE"/>
    <property type="match status" value="1"/>
</dbReference>
<dbReference type="SUPFAM" id="SSF51391">
    <property type="entry name" value="Thiamin phosphate synthase"/>
    <property type="match status" value="1"/>
</dbReference>
<gene>
    <name evidence="9 13" type="primary">thiE</name>
    <name evidence="13" type="ORF">HIJ39_18305</name>
</gene>
<keyword evidence="3 9" id="KW-0479">Metal-binding</keyword>
<comment type="catalytic activity">
    <reaction evidence="7 9 10">
        <text>2-(2-carboxy-4-methylthiazol-5-yl)ethyl phosphate + 4-amino-2-methyl-5-(diphosphooxymethyl)pyrimidine + 2 H(+) = thiamine phosphate + CO2 + diphosphate</text>
        <dbReference type="Rhea" id="RHEA:47848"/>
        <dbReference type="ChEBI" id="CHEBI:15378"/>
        <dbReference type="ChEBI" id="CHEBI:16526"/>
        <dbReference type="ChEBI" id="CHEBI:33019"/>
        <dbReference type="ChEBI" id="CHEBI:37575"/>
        <dbReference type="ChEBI" id="CHEBI:57841"/>
        <dbReference type="ChEBI" id="CHEBI:62890"/>
        <dbReference type="EC" id="2.5.1.3"/>
    </reaction>
</comment>
<name>A0A7Y0Q460_9FIRM</name>
<dbReference type="InterPro" id="IPR013785">
    <property type="entry name" value="Aldolase_TIM"/>
</dbReference>
<dbReference type="GO" id="GO:0005737">
    <property type="term" value="C:cytoplasm"/>
    <property type="evidence" value="ECO:0007669"/>
    <property type="project" value="TreeGrafter"/>
</dbReference>
<proteinExistence type="inferred from homology"/>
<evidence type="ECO:0000256" key="2">
    <source>
        <dbReference type="ARBA" id="ARBA00022679"/>
    </source>
</evidence>
<reference evidence="13 14" key="1">
    <citation type="submission" date="2020-04" db="EMBL/GenBank/DDBJ databases">
        <authorList>
            <person name="Zhang R."/>
            <person name="Schippers A."/>
        </authorList>
    </citation>
    <scope>NUCLEOTIDE SEQUENCE [LARGE SCALE GENOMIC DNA]</scope>
    <source>
        <strain evidence="13 14">DSM 109850</strain>
    </source>
</reference>
<dbReference type="PANTHER" id="PTHR20857:SF15">
    <property type="entry name" value="THIAMINE-PHOSPHATE SYNTHASE"/>
    <property type="match status" value="1"/>
</dbReference>
<dbReference type="InterPro" id="IPR034291">
    <property type="entry name" value="TMP_synthase"/>
</dbReference>
<comment type="cofactor">
    <cofactor evidence="9">
        <name>Mg(2+)</name>
        <dbReference type="ChEBI" id="CHEBI:18420"/>
    </cofactor>
    <text evidence="9">Binds 1 Mg(2+) ion per subunit.</text>
</comment>
<dbReference type="InterPro" id="IPR022998">
    <property type="entry name" value="ThiamineP_synth_TenI"/>
</dbReference>
<dbReference type="GO" id="GO:0004789">
    <property type="term" value="F:thiamine-phosphate diphosphorylase activity"/>
    <property type="evidence" value="ECO:0007669"/>
    <property type="project" value="UniProtKB-UniRule"/>
</dbReference>
<evidence type="ECO:0000256" key="9">
    <source>
        <dbReference type="HAMAP-Rule" id="MF_00097"/>
    </source>
</evidence>
<accession>A0A7Y0Q460</accession>
<feature type="binding site" evidence="9">
    <location>
        <position position="68"/>
    </location>
    <ligand>
        <name>4-amino-2-methyl-5-(diphosphooxymethyl)pyrimidine</name>
        <dbReference type="ChEBI" id="CHEBI:57841"/>
    </ligand>
</feature>
<comment type="catalytic activity">
    <reaction evidence="8 9 10">
        <text>2-[(2R,5Z)-2-carboxy-4-methylthiazol-5(2H)-ylidene]ethyl phosphate + 4-amino-2-methyl-5-(diphosphooxymethyl)pyrimidine + 2 H(+) = thiamine phosphate + CO2 + diphosphate</text>
        <dbReference type="Rhea" id="RHEA:47844"/>
        <dbReference type="ChEBI" id="CHEBI:15378"/>
        <dbReference type="ChEBI" id="CHEBI:16526"/>
        <dbReference type="ChEBI" id="CHEBI:33019"/>
        <dbReference type="ChEBI" id="CHEBI:37575"/>
        <dbReference type="ChEBI" id="CHEBI:57841"/>
        <dbReference type="ChEBI" id="CHEBI:62899"/>
        <dbReference type="EC" id="2.5.1.3"/>
    </reaction>
</comment>